<dbReference type="NCBIfam" id="TIGR03405">
    <property type="entry name" value="Phn_Fe-ADH"/>
    <property type="match status" value="1"/>
</dbReference>
<reference evidence="7 8" key="2">
    <citation type="submission" date="2018-05" db="EMBL/GenBank/DDBJ databases">
        <authorList>
            <person name="Lanie J.A."/>
            <person name="Ng W.-L."/>
            <person name="Kazmierczak K.M."/>
            <person name="Andrzejewski T.M."/>
            <person name="Davidsen T.M."/>
            <person name="Wayne K.J."/>
            <person name="Tettelin H."/>
            <person name="Glass J.I."/>
            <person name="Rusch D."/>
            <person name="Podicherti R."/>
            <person name="Tsui H.-C.T."/>
            <person name="Winkler M.E."/>
        </authorList>
    </citation>
    <scope>NUCLEOTIDE SEQUENCE [LARGE SCALE GENOMIC DNA]</scope>
    <source>
        <strain evidence="7 8">YBY</strain>
    </source>
</reference>
<dbReference type="Gene3D" id="1.20.1090.10">
    <property type="entry name" value="Dehydroquinate synthase-like - alpha domain"/>
    <property type="match status" value="1"/>
</dbReference>
<feature type="domain" description="Alcohol dehydrogenase iron-type/glycerol dehydrogenase GldA" evidence="5">
    <location>
        <begin position="8"/>
        <end position="178"/>
    </location>
</feature>
<dbReference type="PROSITE" id="PS00913">
    <property type="entry name" value="ADH_IRON_1"/>
    <property type="match status" value="1"/>
</dbReference>
<dbReference type="Gene3D" id="3.40.50.1970">
    <property type="match status" value="1"/>
</dbReference>
<evidence type="ECO:0000259" key="5">
    <source>
        <dbReference type="Pfam" id="PF00465"/>
    </source>
</evidence>
<protein>
    <submittedName>
        <fullName evidence="7">Alcohol dehydrogenase</fullName>
    </submittedName>
</protein>
<dbReference type="AlphaFoldDB" id="A0A2U2BI54"/>
<dbReference type="InterPro" id="IPR017775">
    <property type="entry name" value="ADH_Fe_PsrA-like"/>
</dbReference>
<keyword evidence="4" id="KW-0520">NAD</keyword>
<dbReference type="STRING" id="511.UZ73_14065"/>
<dbReference type="InterPro" id="IPR056798">
    <property type="entry name" value="ADH_Fe_C"/>
</dbReference>
<dbReference type="Pfam" id="PF00465">
    <property type="entry name" value="Fe-ADH"/>
    <property type="match status" value="1"/>
</dbReference>
<dbReference type="GO" id="GO:0046872">
    <property type="term" value="F:metal ion binding"/>
    <property type="evidence" value="ECO:0007669"/>
    <property type="project" value="InterPro"/>
</dbReference>
<dbReference type="RefSeq" id="WP_109089107.1">
    <property type="nucleotide sequence ID" value="NZ_QEXO01000003.1"/>
</dbReference>
<feature type="domain" description="Fe-containing alcohol dehydrogenase-like C-terminal" evidence="6">
    <location>
        <begin position="189"/>
        <end position="352"/>
    </location>
</feature>
<dbReference type="GO" id="GO:0004022">
    <property type="term" value="F:alcohol dehydrogenase (NAD+) activity"/>
    <property type="evidence" value="ECO:0007669"/>
    <property type="project" value="TreeGrafter"/>
</dbReference>
<dbReference type="SUPFAM" id="SSF56796">
    <property type="entry name" value="Dehydroquinate synthase-like"/>
    <property type="match status" value="1"/>
</dbReference>
<accession>A0A2U2BI54</accession>
<name>A0A2U2BI54_ALCFA</name>
<comment type="similarity">
    <text evidence="2">Belongs to the iron-containing alcohol dehydrogenase family.</text>
</comment>
<reference evidence="7 8" key="1">
    <citation type="submission" date="2018-05" db="EMBL/GenBank/DDBJ databases">
        <title>Genome Sequence of an Efficient Indole-Degrading Bacterium, Alcaligenes sp.YBY.</title>
        <authorList>
            <person name="Yang B."/>
        </authorList>
    </citation>
    <scope>NUCLEOTIDE SEQUENCE [LARGE SCALE GENOMIC DNA]</scope>
    <source>
        <strain evidence="7 8">YBY</strain>
    </source>
</reference>
<dbReference type="InterPro" id="IPR001670">
    <property type="entry name" value="ADH_Fe/GldA"/>
</dbReference>
<evidence type="ECO:0000256" key="2">
    <source>
        <dbReference type="ARBA" id="ARBA00007358"/>
    </source>
</evidence>
<dbReference type="PANTHER" id="PTHR11496">
    <property type="entry name" value="ALCOHOL DEHYDROGENASE"/>
    <property type="match status" value="1"/>
</dbReference>
<proteinExistence type="inferred from homology"/>
<evidence type="ECO:0000256" key="1">
    <source>
        <dbReference type="ARBA" id="ARBA00001962"/>
    </source>
</evidence>
<dbReference type="CDD" id="cd08182">
    <property type="entry name" value="HEPD"/>
    <property type="match status" value="1"/>
</dbReference>
<dbReference type="Pfam" id="PF25137">
    <property type="entry name" value="ADH_Fe_C"/>
    <property type="match status" value="1"/>
</dbReference>
<dbReference type="InterPro" id="IPR018211">
    <property type="entry name" value="ADH_Fe_CS"/>
</dbReference>
<evidence type="ECO:0000256" key="4">
    <source>
        <dbReference type="ARBA" id="ARBA00023027"/>
    </source>
</evidence>
<dbReference type="EMBL" id="QEXO01000003">
    <property type="protein sequence ID" value="PWE13671.1"/>
    <property type="molecule type" value="Genomic_DNA"/>
</dbReference>
<keyword evidence="3" id="KW-0560">Oxidoreductase</keyword>
<sequence>MWHFFNPVQIDAGEGAFERLPERLGRRRAILIAFPEARELGQCERLQALLGAQLVAIETDIQPNPDVSWLAPLYERLWRDHPEVECIIALGGGSVIDCAKAMLTSTPSGTFAELLDCLSGNTSLSQPPGRVRSLIAVPTTAGTGSEVTPWATIWDKGQGRKYSLHLPWTWPQAAIIDPALMCSLPAGATLASGLDALSHALESLWNVNRNPVSASLAVSAARQIISSLPLLMQDLSSLELRTQLAVAAAMAGLAFSNTKTALAHSLSYDLTLEQGLPHGIACSFSLPHVMQMALGQDEQLDQFLLSIFDARNGPQAVSALSGFLQGLGVSTDPASYGVSPEQWQQRIVQAMQGPRGRNFIGAHALDAVQV</sequence>
<evidence type="ECO:0000313" key="7">
    <source>
        <dbReference type="EMBL" id="PWE13671.1"/>
    </source>
</evidence>
<dbReference type="InterPro" id="IPR039697">
    <property type="entry name" value="Alcohol_dehydrogenase_Fe"/>
</dbReference>
<comment type="cofactor">
    <cofactor evidence="1">
        <name>Fe cation</name>
        <dbReference type="ChEBI" id="CHEBI:24875"/>
    </cofactor>
</comment>
<evidence type="ECO:0000259" key="6">
    <source>
        <dbReference type="Pfam" id="PF25137"/>
    </source>
</evidence>
<dbReference type="Proteomes" id="UP000245216">
    <property type="component" value="Unassembled WGS sequence"/>
</dbReference>
<evidence type="ECO:0000256" key="3">
    <source>
        <dbReference type="ARBA" id="ARBA00023002"/>
    </source>
</evidence>
<dbReference type="GO" id="GO:0017000">
    <property type="term" value="P:antibiotic biosynthetic process"/>
    <property type="evidence" value="ECO:0007669"/>
    <property type="project" value="InterPro"/>
</dbReference>
<dbReference type="InterPro" id="IPR035873">
    <property type="entry name" value="PhpC"/>
</dbReference>
<dbReference type="PANTHER" id="PTHR11496:SF102">
    <property type="entry name" value="ALCOHOL DEHYDROGENASE 4"/>
    <property type="match status" value="1"/>
</dbReference>
<evidence type="ECO:0000313" key="8">
    <source>
        <dbReference type="Proteomes" id="UP000245216"/>
    </source>
</evidence>
<organism evidence="7 8">
    <name type="scientific">Alcaligenes faecalis</name>
    <dbReference type="NCBI Taxonomy" id="511"/>
    <lineage>
        <taxon>Bacteria</taxon>
        <taxon>Pseudomonadati</taxon>
        <taxon>Pseudomonadota</taxon>
        <taxon>Betaproteobacteria</taxon>
        <taxon>Burkholderiales</taxon>
        <taxon>Alcaligenaceae</taxon>
        <taxon>Alcaligenes</taxon>
    </lineage>
</organism>
<gene>
    <name evidence="7" type="ORF">DF183_10855</name>
</gene>
<comment type="caution">
    <text evidence="7">The sequence shown here is derived from an EMBL/GenBank/DDBJ whole genome shotgun (WGS) entry which is preliminary data.</text>
</comment>